<dbReference type="eggNOG" id="COG0513">
    <property type="taxonomic scope" value="Bacteria"/>
</dbReference>
<dbReference type="PANTHER" id="PTHR47959:SF13">
    <property type="entry name" value="ATP-DEPENDENT RNA HELICASE RHLE"/>
    <property type="match status" value="1"/>
</dbReference>
<dbReference type="Proteomes" id="UP000011758">
    <property type="component" value="Unassembled WGS sequence"/>
</dbReference>
<dbReference type="OrthoDB" id="9805696at2"/>
<dbReference type="PROSITE" id="PS00039">
    <property type="entry name" value="DEAD_ATP_HELICASE"/>
    <property type="match status" value="1"/>
</dbReference>
<dbReference type="PROSITE" id="PS51195">
    <property type="entry name" value="Q_MOTIF"/>
    <property type="match status" value="1"/>
</dbReference>
<keyword evidence="5 9" id="KW-0067">ATP-binding</keyword>
<dbReference type="PANTHER" id="PTHR47959">
    <property type="entry name" value="ATP-DEPENDENT RNA HELICASE RHLE-RELATED"/>
    <property type="match status" value="1"/>
</dbReference>
<evidence type="ECO:0000256" key="2">
    <source>
        <dbReference type="ARBA" id="ARBA00022741"/>
    </source>
</evidence>
<evidence type="ECO:0000313" key="14">
    <source>
        <dbReference type="Proteomes" id="UP000011758"/>
    </source>
</evidence>
<dbReference type="EMBL" id="AGEJ01000013">
    <property type="protein sequence ID" value="EMD16820.1"/>
    <property type="molecule type" value="Genomic_DNA"/>
</dbReference>
<feature type="domain" description="DEAD-box RNA helicase Q" evidence="12">
    <location>
        <begin position="1"/>
        <end position="29"/>
    </location>
</feature>
<dbReference type="RefSeq" id="WP_004802387.1">
    <property type="nucleotide sequence ID" value="NZ_KB446647.1"/>
</dbReference>
<evidence type="ECO:0000256" key="5">
    <source>
        <dbReference type="ARBA" id="ARBA00022840"/>
    </source>
</evidence>
<keyword evidence="3 9" id="KW-0378">Hydrolase</keyword>
<dbReference type="InterPro" id="IPR001650">
    <property type="entry name" value="Helicase_C-like"/>
</dbReference>
<proteinExistence type="inferred from homology"/>
<dbReference type="CDD" id="cd12252">
    <property type="entry name" value="RRM_DbpA"/>
    <property type="match status" value="1"/>
</dbReference>
<dbReference type="Pfam" id="PF00270">
    <property type="entry name" value="DEAD"/>
    <property type="match status" value="1"/>
</dbReference>
<evidence type="ECO:0000256" key="3">
    <source>
        <dbReference type="ARBA" id="ARBA00022801"/>
    </source>
</evidence>
<evidence type="ECO:0000259" key="12">
    <source>
        <dbReference type="PROSITE" id="PS51195"/>
    </source>
</evidence>
<evidence type="ECO:0000259" key="11">
    <source>
        <dbReference type="PROSITE" id="PS51194"/>
    </source>
</evidence>
<dbReference type="PATRIC" id="fig|999415.3.peg.868"/>
<dbReference type="InterPro" id="IPR014014">
    <property type="entry name" value="RNA_helicase_DEAD_Q_motif"/>
</dbReference>
<feature type="short sequence motif" description="Q motif" evidence="8">
    <location>
        <begin position="1"/>
        <end position="29"/>
    </location>
</feature>
<dbReference type="Pfam" id="PF25399">
    <property type="entry name" value="DeaD_dimer"/>
    <property type="match status" value="1"/>
</dbReference>
<evidence type="ECO:0000313" key="13">
    <source>
        <dbReference type="EMBL" id="EMD16820.1"/>
    </source>
</evidence>
<dbReference type="BioCyc" id="ECAT999415-HMP:GTTI-885-MONOMER"/>
<dbReference type="GO" id="GO:0005524">
    <property type="term" value="F:ATP binding"/>
    <property type="evidence" value="ECO:0007669"/>
    <property type="project" value="UniProtKB-KW"/>
</dbReference>
<evidence type="ECO:0000259" key="10">
    <source>
        <dbReference type="PROSITE" id="PS51192"/>
    </source>
</evidence>
<keyword evidence="6" id="KW-0346">Stress response</keyword>
<keyword evidence="2 9" id="KW-0547">Nucleotide-binding</keyword>
<dbReference type="GO" id="GO:0003676">
    <property type="term" value="F:nucleic acid binding"/>
    <property type="evidence" value="ECO:0007669"/>
    <property type="project" value="InterPro"/>
</dbReference>
<dbReference type="PROSITE" id="PS51194">
    <property type="entry name" value="HELICASE_CTER"/>
    <property type="match status" value="1"/>
</dbReference>
<evidence type="ECO:0000256" key="9">
    <source>
        <dbReference type="RuleBase" id="RU000492"/>
    </source>
</evidence>
<reference evidence="13 14" key="1">
    <citation type="submission" date="2013-02" db="EMBL/GenBank/DDBJ databases">
        <title>The Genome Sequence of Lactobacillus catenaformis F0143.</title>
        <authorList>
            <consortium name="The Broad Institute Genome Sequencing Platform"/>
            <person name="Earl A."/>
            <person name="Ward D."/>
            <person name="Feldgarden M."/>
            <person name="Gevers D."/>
            <person name="Izard J."/>
            <person name="Blanton J.M."/>
            <person name="Mathney J."/>
            <person name="Dewhirst F.E."/>
            <person name="Young S.K."/>
            <person name="Zeng Q."/>
            <person name="Gargeya S."/>
            <person name="Fitzgerald M."/>
            <person name="Haas B."/>
            <person name="Abouelleil A."/>
            <person name="Alvarado L."/>
            <person name="Arachchi H.M."/>
            <person name="Berlin A."/>
            <person name="Chapman S.B."/>
            <person name="Gearin G."/>
            <person name="Goldberg J."/>
            <person name="Griggs A."/>
            <person name="Gujja S."/>
            <person name="Hansen M."/>
            <person name="Heiman D."/>
            <person name="Howarth C."/>
            <person name="Larimer J."/>
            <person name="Lui A."/>
            <person name="MacDonald P.J.P."/>
            <person name="McCowen C."/>
            <person name="Montmayeur A."/>
            <person name="Murphy C."/>
            <person name="Neiman D."/>
            <person name="Pearson M."/>
            <person name="Priest M."/>
            <person name="Roberts A."/>
            <person name="Saif S."/>
            <person name="Shea T."/>
            <person name="Sisk P."/>
            <person name="Stolte C."/>
            <person name="Sykes S."/>
            <person name="Wortman J."/>
            <person name="Nusbaum C."/>
            <person name="Birren B."/>
        </authorList>
    </citation>
    <scope>NUCLEOTIDE SEQUENCE [LARGE SCALE GENOMIC DNA]</scope>
    <source>
        <strain evidence="13 14">OT 569</strain>
    </source>
</reference>
<dbReference type="InterPro" id="IPR011545">
    <property type="entry name" value="DEAD/DEAH_box_helicase_dom"/>
</dbReference>
<dbReference type="InterPro" id="IPR050079">
    <property type="entry name" value="DEAD_box_RNA_helicase"/>
</dbReference>
<dbReference type="InterPro" id="IPR000629">
    <property type="entry name" value="RNA-helicase_DEAD-box_CS"/>
</dbReference>
<feature type="domain" description="Helicase C-terminal" evidence="11">
    <location>
        <begin position="229"/>
        <end position="373"/>
    </location>
</feature>
<dbReference type="GO" id="GO:0016787">
    <property type="term" value="F:hydrolase activity"/>
    <property type="evidence" value="ECO:0007669"/>
    <property type="project" value="UniProtKB-KW"/>
</dbReference>
<dbReference type="SMART" id="SM00487">
    <property type="entry name" value="DEXDc"/>
    <property type="match status" value="1"/>
</dbReference>
<dbReference type="Pfam" id="PF03880">
    <property type="entry name" value="DbpA"/>
    <property type="match status" value="1"/>
</dbReference>
<keyword evidence="4 9" id="KW-0347">Helicase</keyword>
<evidence type="ECO:0000256" key="8">
    <source>
        <dbReference type="PROSITE-ProRule" id="PRU00552"/>
    </source>
</evidence>
<dbReference type="Gene3D" id="3.40.50.300">
    <property type="entry name" value="P-loop containing nucleotide triphosphate hydrolases"/>
    <property type="match status" value="2"/>
</dbReference>
<dbReference type="InterPro" id="IPR005580">
    <property type="entry name" value="DbpA/CsdA_RNA-bd_dom"/>
</dbReference>
<dbReference type="InterPro" id="IPR014001">
    <property type="entry name" value="Helicase_ATP-bd"/>
</dbReference>
<evidence type="ECO:0008006" key="15">
    <source>
        <dbReference type="Google" id="ProtNLM"/>
    </source>
</evidence>
<dbReference type="CDD" id="cd18787">
    <property type="entry name" value="SF2_C_DEAD"/>
    <property type="match status" value="1"/>
</dbReference>
<dbReference type="InterPro" id="IPR027417">
    <property type="entry name" value="P-loop_NTPase"/>
</dbReference>
<dbReference type="SMART" id="SM00490">
    <property type="entry name" value="HELICc"/>
    <property type="match status" value="1"/>
</dbReference>
<comment type="caution">
    <text evidence="13">The sequence shown here is derived from an EMBL/GenBank/DDBJ whole genome shotgun (WGS) entry which is preliminary data.</text>
</comment>
<sequence>MNFKELNLSDDIQKGIEKMGFVSPSPIQEKSIPVLLTGKDVIGQAQTGTGKTLAFGSVLLSKIQPGERVQAIILSPTRELALQIYEELTRIGHFTGLRYTCVYGGSNIEKQIRTIKSGVDIVIGTPGRVMDLMRRKVLKLDGIHYFVLDEADEMLNMGFIEDIETILSSVPLERQTILFSATMPEGIKKIASSYMKEDYEHIQIKSVQKTATTVKQYFYVVKNNVKFEAVCRVLDSIEKESIIIFCRTKRSVDELTNQLATHKFHVASIHGDIDQDARMRTLRRFKEKQIPILIATDVAARGIDVDHVSHVINYELPQEDELYIHRIGRTGRAGQTGIAYSFVSPREINYLRSIERKTKSHFEELKIPSVDDIFNQKIKELLEDVQHILDAGKYQEFMDVVKDVPNRLKDDVLAALLKMNYSSRLAFEYKDDDFNKSSKKYDRIFLNAGSNEKLNKTKVKDFLIEFGKIRKDDIGEIVIKRKFTFVDINSKVSKKTVKNCFNKKIKGTRIKLEFAKEVR</sequence>
<dbReference type="SUPFAM" id="SSF52540">
    <property type="entry name" value="P-loop containing nucleoside triphosphate hydrolases"/>
    <property type="match status" value="1"/>
</dbReference>
<keyword evidence="14" id="KW-1185">Reference proteome</keyword>
<dbReference type="InterPro" id="IPR057325">
    <property type="entry name" value="DeaD_dimer"/>
</dbReference>
<dbReference type="PROSITE" id="PS51192">
    <property type="entry name" value="HELICASE_ATP_BIND_1"/>
    <property type="match status" value="1"/>
</dbReference>
<gene>
    <name evidence="13" type="ORF">HMPREF9943_00862</name>
</gene>
<protein>
    <recommendedName>
        <fullName evidence="15">DEAD-box ATP-dependent RNA helicase CshA</fullName>
    </recommendedName>
</protein>
<dbReference type="GO" id="GO:0005829">
    <property type="term" value="C:cytosol"/>
    <property type="evidence" value="ECO:0007669"/>
    <property type="project" value="TreeGrafter"/>
</dbReference>
<dbReference type="AlphaFoldDB" id="M2Q1L2"/>
<dbReference type="InterPro" id="IPR012677">
    <property type="entry name" value="Nucleotide-bd_a/b_plait_sf"/>
</dbReference>
<name>M2Q1L2_9FIRM</name>
<feature type="domain" description="Helicase ATP-binding" evidence="10">
    <location>
        <begin position="32"/>
        <end position="201"/>
    </location>
</feature>
<evidence type="ECO:0000256" key="1">
    <source>
        <dbReference type="ARBA" id="ARBA00022490"/>
    </source>
</evidence>
<dbReference type="STRING" id="999415.HMPREF9943_00862"/>
<dbReference type="GO" id="GO:0003724">
    <property type="term" value="F:RNA helicase activity"/>
    <property type="evidence" value="ECO:0007669"/>
    <property type="project" value="InterPro"/>
</dbReference>
<evidence type="ECO:0000256" key="6">
    <source>
        <dbReference type="ARBA" id="ARBA00023016"/>
    </source>
</evidence>
<comment type="similarity">
    <text evidence="7 9">Belongs to the DEAD box helicase family.</text>
</comment>
<evidence type="ECO:0000256" key="7">
    <source>
        <dbReference type="ARBA" id="ARBA00038437"/>
    </source>
</evidence>
<organism evidence="13 14">
    <name type="scientific">Eggerthia catenaformis OT 569 = DSM 20559</name>
    <dbReference type="NCBI Taxonomy" id="999415"/>
    <lineage>
        <taxon>Bacteria</taxon>
        <taxon>Bacillati</taxon>
        <taxon>Bacillota</taxon>
        <taxon>Erysipelotrichia</taxon>
        <taxon>Erysipelotrichales</taxon>
        <taxon>Coprobacillaceae</taxon>
        <taxon>Eggerthia</taxon>
    </lineage>
</organism>
<keyword evidence="1" id="KW-0963">Cytoplasm</keyword>
<dbReference type="Gene3D" id="3.30.70.330">
    <property type="match status" value="1"/>
</dbReference>
<accession>M2Q1L2</accession>
<evidence type="ECO:0000256" key="4">
    <source>
        <dbReference type="ARBA" id="ARBA00022806"/>
    </source>
</evidence>
<dbReference type="CDD" id="cd00268">
    <property type="entry name" value="DEADc"/>
    <property type="match status" value="1"/>
</dbReference>
<dbReference type="InterPro" id="IPR044742">
    <property type="entry name" value="DEAD/DEAH_RhlB"/>
</dbReference>
<dbReference type="Pfam" id="PF00271">
    <property type="entry name" value="Helicase_C"/>
    <property type="match status" value="1"/>
</dbReference>